<gene>
    <name evidence="15" type="ORF">SK128_010072</name>
</gene>
<feature type="region of interest" description="Disordered" evidence="13">
    <location>
        <begin position="1206"/>
        <end position="1227"/>
    </location>
</feature>
<comment type="similarity">
    <text evidence="2">Belongs to the krueppel C2H2-type zinc-finger protein family.</text>
</comment>
<feature type="domain" description="C2H2-type" evidence="14">
    <location>
        <begin position="797"/>
        <end position="824"/>
    </location>
</feature>
<evidence type="ECO:0000256" key="4">
    <source>
        <dbReference type="ARBA" id="ARBA00022737"/>
    </source>
</evidence>
<dbReference type="PROSITE" id="PS50157">
    <property type="entry name" value="ZINC_FINGER_C2H2_2"/>
    <property type="match status" value="18"/>
</dbReference>
<dbReference type="GO" id="GO:0000981">
    <property type="term" value="F:DNA-binding transcription factor activity, RNA polymerase II-specific"/>
    <property type="evidence" value="ECO:0007669"/>
    <property type="project" value="TreeGrafter"/>
</dbReference>
<feature type="non-terminal residue" evidence="15">
    <location>
        <position position="1"/>
    </location>
</feature>
<feature type="compositionally biased region" description="Polar residues" evidence="13">
    <location>
        <begin position="252"/>
        <end position="272"/>
    </location>
</feature>
<feature type="region of interest" description="Disordered" evidence="13">
    <location>
        <begin position="340"/>
        <end position="366"/>
    </location>
</feature>
<comment type="subcellular location">
    <subcellularLocation>
        <location evidence="1">Nucleus</location>
    </subcellularLocation>
</comment>
<evidence type="ECO:0000259" key="14">
    <source>
        <dbReference type="PROSITE" id="PS50157"/>
    </source>
</evidence>
<feature type="domain" description="C2H2-type" evidence="14">
    <location>
        <begin position="514"/>
        <end position="541"/>
    </location>
</feature>
<evidence type="ECO:0000256" key="11">
    <source>
        <dbReference type="ARBA" id="ARBA00068876"/>
    </source>
</evidence>
<dbReference type="GO" id="GO:0048598">
    <property type="term" value="P:embryonic morphogenesis"/>
    <property type="evidence" value="ECO:0007669"/>
    <property type="project" value="UniProtKB-ARBA"/>
</dbReference>
<comment type="caution">
    <text evidence="15">The sequence shown here is derived from an EMBL/GenBank/DDBJ whole genome shotgun (WGS) entry which is preliminary data.</text>
</comment>
<feature type="domain" description="C2H2-type" evidence="14">
    <location>
        <begin position="458"/>
        <end position="485"/>
    </location>
</feature>
<feature type="region of interest" description="Disordered" evidence="13">
    <location>
        <begin position="233"/>
        <end position="272"/>
    </location>
</feature>
<keyword evidence="3" id="KW-0479">Metal-binding</keyword>
<evidence type="ECO:0000313" key="15">
    <source>
        <dbReference type="EMBL" id="KAK7082203.1"/>
    </source>
</evidence>
<feature type="domain" description="C2H2-type" evidence="14">
    <location>
        <begin position="430"/>
        <end position="457"/>
    </location>
</feature>
<feature type="domain" description="C2H2-type" evidence="14">
    <location>
        <begin position="374"/>
        <end position="401"/>
    </location>
</feature>
<keyword evidence="10" id="KW-0539">Nucleus</keyword>
<dbReference type="InterPro" id="IPR036236">
    <property type="entry name" value="Znf_C2H2_sf"/>
</dbReference>
<dbReference type="PANTHER" id="PTHR24381:SF393">
    <property type="entry name" value="CHROMATIN-LINKED ADAPTOR FOR MSL PROTEINS, ISOFORM B"/>
    <property type="match status" value="1"/>
</dbReference>
<dbReference type="GO" id="GO:0005634">
    <property type="term" value="C:nucleus"/>
    <property type="evidence" value="ECO:0007669"/>
    <property type="project" value="UniProtKB-SubCell"/>
</dbReference>
<evidence type="ECO:0000256" key="10">
    <source>
        <dbReference type="ARBA" id="ARBA00023242"/>
    </source>
</evidence>
<dbReference type="SUPFAM" id="SSF57667">
    <property type="entry name" value="beta-beta-alpha zinc fingers"/>
    <property type="match status" value="10"/>
</dbReference>
<feature type="region of interest" description="Disordered" evidence="13">
    <location>
        <begin position="1005"/>
        <end position="1129"/>
    </location>
</feature>
<evidence type="ECO:0000256" key="8">
    <source>
        <dbReference type="ARBA" id="ARBA00023125"/>
    </source>
</evidence>
<evidence type="ECO:0000256" key="13">
    <source>
        <dbReference type="SAM" id="MobiDB-lite"/>
    </source>
</evidence>
<feature type="domain" description="C2H2-type" evidence="14">
    <location>
        <begin position="568"/>
        <end position="592"/>
    </location>
</feature>
<feature type="domain" description="C2H2-type" evidence="14">
    <location>
        <begin position="825"/>
        <end position="852"/>
    </location>
</feature>
<dbReference type="PROSITE" id="PS00028">
    <property type="entry name" value="ZINC_FINGER_C2H2_1"/>
    <property type="match status" value="17"/>
</dbReference>
<dbReference type="InterPro" id="IPR013087">
    <property type="entry name" value="Znf_C2H2_type"/>
</dbReference>
<keyword evidence="5 12" id="KW-0863">Zinc-finger</keyword>
<feature type="domain" description="C2H2-type" evidence="14">
    <location>
        <begin position="979"/>
        <end position="1001"/>
    </location>
</feature>
<feature type="domain" description="C2H2-type" evidence="14">
    <location>
        <begin position="769"/>
        <end position="796"/>
    </location>
</feature>
<feature type="domain" description="C2H2-type" evidence="14">
    <location>
        <begin position="402"/>
        <end position="429"/>
    </location>
</feature>
<evidence type="ECO:0000256" key="7">
    <source>
        <dbReference type="ARBA" id="ARBA00023015"/>
    </source>
</evidence>
<protein>
    <recommendedName>
        <fullName evidence="11">Zinc finger protein 865</fullName>
    </recommendedName>
</protein>
<keyword evidence="6" id="KW-0862">Zinc</keyword>
<evidence type="ECO:0000256" key="1">
    <source>
        <dbReference type="ARBA" id="ARBA00004123"/>
    </source>
</evidence>
<name>A0AAN8XIC3_HALRR</name>
<organism evidence="15 16">
    <name type="scientific">Halocaridina rubra</name>
    <name type="common">Hawaiian red shrimp</name>
    <dbReference type="NCBI Taxonomy" id="373956"/>
    <lineage>
        <taxon>Eukaryota</taxon>
        <taxon>Metazoa</taxon>
        <taxon>Ecdysozoa</taxon>
        <taxon>Arthropoda</taxon>
        <taxon>Crustacea</taxon>
        <taxon>Multicrustacea</taxon>
        <taxon>Malacostraca</taxon>
        <taxon>Eumalacostraca</taxon>
        <taxon>Eucarida</taxon>
        <taxon>Decapoda</taxon>
        <taxon>Pleocyemata</taxon>
        <taxon>Caridea</taxon>
        <taxon>Atyoidea</taxon>
        <taxon>Atyidae</taxon>
        <taxon>Halocaridina</taxon>
    </lineage>
</organism>
<feature type="domain" description="C2H2-type" evidence="14">
    <location>
        <begin position="853"/>
        <end position="880"/>
    </location>
</feature>
<accession>A0AAN8XIC3</accession>
<feature type="domain" description="C2H2-type" evidence="14">
    <location>
        <begin position="542"/>
        <end position="569"/>
    </location>
</feature>
<dbReference type="FunFam" id="3.30.160.60:FF:001480">
    <property type="entry name" value="Si:cabz01071911.3"/>
    <property type="match status" value="1"/>
</dbReference>
<dbReference type="FunFam" id="3.30.160.60:FF:000624">
    <property type="entry name" value="zinc finger protein 697"/>
    <property type="match status" value="1"/>
</dbReference>
<feature type="domain" description="C2H2-type" evidence="14">
    <location>
        <begin position="594"/>
        <end position="616"/>
    </location>
</feature>
<feature type="compositionally biased region" description="Polar residues" evidence="13">
    <location>
        <begin position="340"/>
        <end position="350"/>
    </location>
</feature>
<evidence type="ECO:0000256" key="9">
    <source>
        <dbReference type="ARBA" id="ARBA00023163"/>
    </source>
</evidence>
<feature type="domain" description="C2H2-type" evidence="14">
    <location>
        <begin position="937"/>
        <end position="959"/>
    </location>
</feature>
<evidence type="ECO:0000256" key="6">
    <source>
        <dbReference type="ARBA" id="ARBA00022833"/>
    </source>
</evidence>
<evidence type="ECO:0000256" key="3">
    <source>
        <dbReference type="ARBA" id="ARBA00022723"/>
    </source>
</evidence>
<dbReference type="Pfam" id="PF13912">
    <property type="entry name" value="zf-C2H2_6"/>
    <property type="match status" value="1"/>
</dbReference>
<dbReference type="FunFam" id="3.30.160.60:FF:000870">
    <property type="entry name" value="zinc finger protein 197 isoform X1"/>
    <property type="match status" value="1"/>
</dbReference>
<keyword evidence="16" id="KW-1185">Reference proteome</keyword>
<keyword evidence="4" id="KW-0677">Repeat</keyword>
<dbReference type="FunFam" id="3.30.160.60:FF:000322">
    <property type="entry name" value="GDNF-inducible zinc finger protein 1"/>
    <property type="match status" value="1"/>
</dbReference>
<dbReference type="Gene3D" id="3.30.160.60">
    <property type="entry name" value="Classic Zinc Finger"/>
    <property type="match status" value="14"/>
</dbReference>
<feature type="compositionally biased region" description="Basic and acidic residues" evidence="13">
    <location>
        <begin position="1073"/>
        <end position="1085"/>
    </location>
</feature>
<keyword evidence="9" id="KW-0804">Transcription</keyword>
<dbReference type="PANTHER" id="PTHR24381">
    <property type="entry name" value="ZINC FINGER PROTEIN"/>
    <property type="match status" value="1"/>
</dbReference>
<dbReference type="AlphaFoldDB" id="A0AAN8XIC3"/>
<feature type="compositionally biased region" description="Polar residues" evidence="13">
    <location>
        <begin position="1020"/>
        <end position="1037"/>
    </location>
</feature>
<proteinExistence type="inferred from homology"/>
<dbReference type="SMART" id="SM00355">
    <property type="entry name" value="ZnF_C2H2"/>
    <property type="match status" value="18"/>
</dbReference>
<dbReference type="FunFam" id="3.30.160.60:FF:000100">
    <property type="entry name" value="Zinc finger 45-like"/>
    <property type="match status" value="2"/>
</dbReference>
<feature type="compositionally biased region" description="Polar residues" evidence="13">
    <location>
        <begin position="1098"/>
        <end position="1111"/>
    </location>
</feature>
<dbReference type="GO" id="GO:0008270">
    <property type="term" value="F:zinc ion binding"/>
    <property type="evidence" value="ECO:0007669"/>
    <property type="project" value="UniProtKB-KW"/>
</dbReference>
<feature type="domain" description="C2H2-type" evidence="14">
    <location>
        <begin position="741"/>
        <end position="768"/>
    </location>
</feature>
<dbReference type="FunFam" id="3.30.160.60:FF:000446">
    <property type="entry name" value="Zinc finger protein"/>
    <property type="match status" value="1"/>
</dbReference>
<dbReference type="EMBL" id="JAXCGZ010004142">
    <property type="protein sequence ID" value="KAK7082203.1"/>
    <property type="molecule type" value="Genomic_DNA"/>
</dbReference>
<sequence length="1266" mass="142216">DSFINPIDCNNLTDTSHTEREATQEYDHSLGSYDCVLKKEDRNVVSTFPNNKRSSVEFTFAQLIDDGEGDSTAGAKNMPERVSDVDAQEYQEPDSILKRVLNHQNSAVKTNFINKTDEYESNINTLEDTGTDEIRDSIYQGHDTSPKVIKGVTDSVDRATFISTIQNETDYSFIESESLGDLSNLKDRNIETGNDPMGDLYAGETPAENISQVGMPGDFSDMMNIVIGSNVRNEDVNDSSHGTKNVHDNKTSENMTGNSVKSESALSSNSEVETMEFTLNPSLILPYEDGNEECDSNSTSLHSKSVTDDGDLFVSVKTENTNSTETENIKVEQIPLDTGITGSEAESNENYRAWKRPSEEPEDSKEASVSATTYKCNFCWKRYKHKANCIRHEATHSGKKSFPCSICGKEFSRENNLNAHKRIHTEEKSFKCEICGKGFYWKSCLTRHMEAHRNKEDFTCNVCGKTFVNKPYLADHMVVHTREKLFKCEICAKTFSFNLSLKKHMILHTNKKEYVCDICGKEYFHKSGLKLHMVKHTVEKELKCFLCGTLFSSISLLSEHMALHTKEFECKICGVLFTSKSLLFDHVTMHTGILRCEICEETFPDSESLVQHRTLHHSFTHSEKEFTENSMSEISCDKINVKVEEGSVPYESIGIECIVKKEEADIPSDSIKVEDGIVSSNNAYMGTDVNGLNTNNAEGSLGQENLNLITGTNCTSVNTQGAFPAENVTNQDLNSQSERRFQCSICGKRFHSRANLLRHEVVHSGVKMFQCTICGKQFSREYNLMTHSRMHTEEKNFKCDICGKGFYWKSCLSRHMGVHTDKDEYTCHVCGKTFFNKSYVIGHMVVHTKEKVFKCDICGKGFSFKVSLRKHKVMHTNVKDFKCDICGKEFFQKSNLNYHRLTHMHTQEKDIKCELCNETFLTRANLADHMALHNGIFKCEVCDETFSQSQALEEHRANHNLHGDTPLSQNIIKKTYPGLHCKICGKLFSRQDRLNEHMHVHQLLGETAPNSHTDEMVDNPSESNSSQMDDSNHTAENISVDDINVEKVEVGDETLAEENGKPKNSLRSVRKQSRTEKPDSRDKSARRYSPVAPRIQNGVMQGQHGHSTSSAGHAPSLPQGLAGIPSYSAEMPQNDATGQNVNYNLINQLLLIRYLRVMQGLQSGIVPQIPSYGYGSPLLLPEILAAAQLNALNQNTNYYTNADLPTSRSASVGEDNPPYNGDINSGSADQVLNKEQLESGNGVRDTNPVEEVFIPTAIKEEKDEDY</sequence>
<keyword evidence="7" id="KW-0805">Transcription regulation</keyword>
<evidence type="ECO:0000256" key="12">
    <source>
        <dbReference type="PROSITE-ProRule" id="PRU00042"/>
    </source>
</evidence>
<evidence type="ECO:0000313" key="16">
    <source>
        <dbReference type="Proteomes" id="UP001381693"/>
    </source>
</evidence>
<evidence type="ECO:0000256" key="5">
    <source>
        <dbReference type="ARBA" id="ARBA00022771"/>
    </source>
</evidence>
<feature type="domain" description="C2H2-type" evidence="14">
    <location>
        <begin position="881"/>
        <end position="910"/>
    </location>
</feature>
<evidence type="ECO:0000256" key="2">
    <source>
        <dbReference type="ARBA" id="ARBA00006991"/>
    </source>
</evidence>
<feature type="domain" description="C2H2-type" evidence="14">
    <location>
        <begin position="911"/>
        <end position="935"/>
    </location>
</feature>
<dbReference type="GO" id="GO:0000977">
    <property type="term" value="F:RNA polymerase II transcription regulatory region sequence-specific DNA binding"/>
    <property type="evidence" value="ECO:0007669"/>
    <property type="project" value="TreeGrafter"/>
</dbReference>
<reference evidence="15 16" key="1">
    <citation type="submission" date="2023-11" db="EMBL/GenBank/DDBJ databases">
        <title>Halocaridina rubra genome assembly.</title>
        <authorList>
            <person name="Smith C."/>
        </authorList>
    </citation>
    <scope>NUCLEOTIDE SEQUENCE [LARGE SCALE GENOMIC DNA]</scope>
    <source>
        <strain evidence="15">EP-1</strain>
        <tissue evidence="15">Whole</tissue>
    </source>
</reference>
<dbReference type="FunFam" id="3.30.160.60:FF:000688">
    <property type="entry name" value="zinc finger protein 197 isoform X1"/>
    <property type="match status" value="1"/>
</dbReference>
<dbReference type="Pfam" id="PF00096">
    <property type="entry name" value="zf-C2H2"/>
    <property type="match status" value="13"/>
</dbReference>
<keyword evidence="8" id="KW-0238">DNA-binding</keyword>
<feature type="domain" description="C2H2-type" evidence="14">
    <location>
        <begin position="486"/>
        <end position="513"/>
    </location>
</feature>
<dbReference type="Proteomes" id="UP001381693">
    <property type="component" value="Unassembled WGS sequence"/>
</dbReference>
<dbReference type="FunFam" id="3.30.160.60:FF:000145">
    <property type="entry name" value="Zinc finger protein 574"/>
    <property type="match status" value="1"/>
</dbReference>